<dbReference type="PANTHER" id="PTHR23227">
    <property type="entry name" value="BUCENTAUR RELATED"/>
    <property type="match status" value="1"/>
</dbReference>
<organism evidence="2 3">
    <name type="scientific">Galleria mellonella</name>
    <name type="common">Greater wax moth</name>
    <dbReference type="NCBI Taxonomy" id="7137"/>
    <lineage>
        <taxon>Eukaryota</taxon>
        <taxon>Metazoa</taxon>
        <taxon>Ecdysozoa</taxon>
        <taxon>Arthropoda</taxon>
        <taxon>Hexapoda</taxon>
        <taxon>Insecta</taxon>
        <taxon>Pterygota</taxon>
        <taxon>Neoptera</taxon>
        <taxon>Endopterygota</taxon>
        <taxon>Lepidoptera</taxon>
        <taxon>Glossata</taxon>
        <taxon>Ditrysia</taxon>
        <taxon>Pyraloidea</taxon>
        <taxon>Pyralidae</taxon>
        <taxon>Galleriinae</taxon>
        <taxon>Galleria</taxon>
    </lineage>
</organism>
<accession>A0A6J3BZG1</accession>
<dbReference type="CDD" id="cd09076">
    <property type="entry name" value="L1-EN"/>
    <property type="match status" value="1"/>
</dbReference>
<sequence length="360" mass="41731">MKPSIRVEHRIGTWNVRGLLMDGKLSIIEDEIDKHKISILGLSETHIKGSGHFKTTTGNTMYFSGHEADRRNGVGFIVPAKLTRFVTGYNPINDRIMTIRLKSKPCLLNIIQVYAPTAAASQEATEIFYRTLETIIQRIPKREMLIVQGDWNAKIGNSANDDQIRHILGKHGLGIRNERGKKFIEFCIGNSLTITNSCFKYHNRRLYTWRSPGDRYRNQIDYIIINERWRSSITNVRTFPSSDCGSDHQLLVANLRLCLKSLHKPPKQMKRHAPSEISVFRRKTENKFLQQPYTVTQKNTNANTQWQRLQSQIAEVLDSMLRHGQNEIDKMRPQFSTRIRSCKTYADVRETNFSRRSTRK</sequence>
<dbReference type="SUPFAM" id="SSF56219">
    <property type="entry name" value="DNase I-like"/>
    <property type="match status" value="1"/>
</dbReference>
<dbReference type="GeneID" id="116412944"/>
<dbReference type="KEGG" id="gmw:116412944"/>
<dbReference type="RefSeq" id="XP_031765000.1">
    <property type="nucleotide sequence ID" value="XM_031909140.2"/>
</dbReference>
<dbReference type="GO" id="GO:0003824">
    <property type="term" value="F:catalytic activity"/>
    <property type="evidence" value="ECO:0007669"/>
    <property type="project" value="InterPro"/>
</dbReference>
<dbReference type="PANTHER" id="PTHR23227:SF85">
    <property type="entry name" value="CRANIOFACIAL DEVELOPMENT PROTEIN 2"/>
    <property type="match status" value="1"/>
</dbReference>
<dbReference type="InterPro" id="IPR005135">
    <property type="entry name" value="Endo/exonuclease/phosphatase"/>
</dbReference>
<keyword evidence="2" id="KW-1185">Reference proteome</keyword>
<name>A0A6J3BZG1_GALME</name>
<reference evidence="3" key="1">
    <citation type="submission" date="2025-08" db="UniProtKB">
        <authorList>
            <consortium name="RefSeq"/>
        </authorList>
    </citation>
    <scope>IDENTIFICATION</scope>
    <source>
        <tissue evidence="3">Whole larvae</tissue>
    </source>
</reference>
<evidence type="ECO:0000259" key="1">
    <source>
        <dbReference type="Pfam" id="PF03372"/>
    </source>
</evidence>
<feature type="domain" description="Endonuclease/exonuclease/phosphatase" evidence="1">
    <location>
        <begin position="12"/>
        <end position="248"/>
    </location>
</feature>
<dbReference type="Gene3D" id="3.60.10.10">
    <property type="entry name" value="Endonuclease/exonuclease/phosphatase"/>
    <property type="match status" value="1"/>
</dbReference>
<dbReference type="OrthoDB" id="414666at2759"/>
<dbReference type="Proteomes" id="UP001652740">
    <property type="component" value="Unplaced"/>
</dbReference>
<proteinExistence type="predicted"/>
<evidence type="ECO:0000313" key="2">
    <source>
        <dbReference type="Proteomes" id="UP001652740"/>
    </source>
</evidence>
<dbReference type="InParanoid" id="A0A6J3BZG1"/>
<dbReference type="Pfam" id="PF03372">
    <property type="entry name" value="Exo_endo_phos"/>
    <property type="match status" value="1"/>
</dbReference>
<dbReference type="InterPro" id="IPR036691">
    <property type="entry name" value="Endo/exonu/phosph_ase_sf"/>
</dbReference>
<protein>
    <submittedName>
        <fullName evidence="3">Craniofacial development protein 2-like</fullName>
    </submittedName>
</protein>
<dbReference type="AlphaFoldDB" id="A0A6J3BZG1"/>
<gene>
    <name evidence="3" type="primary">LOC116412944</name>
</gene>
<evidence type="ECO:0000313" key="3">
    <source>
        <dbReference type="RefSeq" id="XP_031765000.1"/>
    </source>
</evidence>
<dbReference type="InterPro" id="IPR027124">
    <property type="entry name" value="Swc5/CFDP1/2"/>
</dbReference>